<evidence type="ECO:0000313" key="1">
    <source>
        <dbReference type="EMBL" id="MDH0826544.1"/>
    </source>
</evidence>
<dbReference type="RefSeq" id="WP_279678950.1">
    <property type="nucleotide sequence ID" value="NZ_JAOCCL010000018.1"/>
</dbReference>
<gene>
    <name evidence="1" type="ORF">N5C97_08530</name>
</gene>
<organism evidence="1 2">
    <name type="scientific">Acinetobacter johnsonii</name>
    <dbReference type="NCBI Taxonomy" id="40214"/>
    <lineage>
        <taxon>Bacteria</taxon>
        <taxon>Pseudomonadati</taxon>
        <taxon>Pseudomonadota</taxon>
        <taxon>Gammaproteobacteria</taxon>
        <taxon>Moraxellales</taxon>
        <taxon>Moraxellaceae</taxon>
        <taxon>Acinetobacter</taxon>
    </lineage>
</organism>
<accession>A0AA42MAS4</accession>
<protein>
    <submittedName>
        <fullName evidence="1">Uncharacterized protein</fullName>
    </submittedName>
</protein>
<dbReference type="Proteomes" id="UP001160116">
    <property type="component" value="Unassembled WGS sequence"/>
</dbReference>
<sequence length="444" mass="49530">MIDYALAITEQDGVVLLTKSQQDGAILEGPPLFILTFSLANILDPAVYLLVSVNQIENINNELAEHSLSLKFIDRDTDDVVYNVSGMLVSDENQTNSIVAVMNALEDFDNVQLLINPDEIDADIIDKMSDQFYYNKMNGDGRNSERTTIPAGTAGDVKELYDLVTTQDDQPAVMYMQLSDNLSQFTEMTRIATRLGVRLIVELDPTLTLDQAIATTSDLNAFNMHVMFIWAPIVARPINAVGLKGKKIPRYCGGVLLAHYLKRQANVNAQGIPAIHRPIAGFDYPFSFIGIQQAPDLVLNDQALKRLARAQINIVKRERFPQGIRFILNDVLTGYGDNTSVLKLANASEISMFIDNRLKEICKRHMLKDMDGTINDATKEAKRFLESCTTKTRPLLRKSQELGGFFQLSITPNEASPDDKIDLECAYRPQGAGRVFYLKTAVTR</sequence>
<comment type="caution">
    <text evidence="1">The sequence shown here is derived from an EMBL/GenBank/DDBJ whole genome shotgun (WGS) entry which is preliminary data.</text>
</comment>
<reference evidence="1" key="1">
    <citation type="submission" date="2022-09" db="EMBL/GenBank/DDBJ databases">
        <title>Intensive care unit water sources are persistently colonized with multi-drug resistant bacteria and are the site of extensive horizontal gene transfer of antibiotic resistance genes.</title>
        <authorList>
            <person name="Diorio-Toth L."/>
        </authorList>
    </citation>
    <scope>NUCLEOTIDE SEQUENCE</scope>
    <source>
        <strain evidence="1">GD03885</strain>
    </source>
</reference>
<name>A0AA42MAS4_ACIJO</name>
<evidence type="ECO:0000313" key="2">
    <source>
        <dbReference type="Proteomes" id="UP001160116"/>
    </source>
</evidence>
<dbReference type="AlphaFoldDB" id="A0AA42MAS4"/>
<dbReference type="EMBL" id="JAOCCL010000018">
    <property type="protein sequence ID" value="MDH0826544.1"/>
    <property type="molecule type" value="Genomic_DNA"/>
</dbReference>
<proteinExistence type="predicted"/>